<evidence type="ECO:0000313" key="3">
    <source>
        <dbReference type="Proteomes" id="UP000287033"/>
    </source>
</evidence>
<feature type="chain" id="PRO_5019409403" evidence="1">
    <location>
        <begin position="26"/>
        <end position="84"/>
    </location>
</feature>
<organism evidence="2 3">
    <name type="scientific">Chiloscyllium punctatum</name>
    <name type="common">Brownbanded bambooshark</name>
    <name type="synonym">Hemiscyllium punctatum</name>
    <dbReference type="NCBI Taxonomy" id="137246"/>
    <lineage>
        <taxon>Eukaryota</taxon>
        <taxon>Metazoa</taxon>
        <taxon>Chordata</taxon>
        <taxon>Craniata</taxon>
        <taxon>Vertebrata</taxon>
        <taxon>Chondrichthyes</taxon>
        <taxon>Elasmobranchii</taxon>
        <taxon>Galeomorphii</taxon>
        <taxon>Galeoidea</taxon>
        <taxon>Orectolobiformes</taxon>
        <taxon>Hemiscylliidae</taxon>
        <taxon>Chiloscyllium</taxon>
    </lineage>
</organism>
<proteinExistence type="predicted"/>
<feature type="signal peptide" evidence="1">
    <location>
        <begin position="1"/>
        <end position="25"/>
    </location>
</feature>
<evidence type="ECO:0000256" key="1">
    <source>
        <dbReference type="SAM" id="SignalP"/>
    </source>
</evidence>
<name>A0A401SRH1_CHIPU</name>
<reference evidence="2 3" key="1">
    <citation type="journal article" date="2018" name="Nat. Ecol. Evol.">
        <title>Shark genomes provide insights into elasmobranch evolution and the origin of vertebrates.</title>
        <authorList>
            <person name="Hara Y"/>
            <person name="Yamaguchi K"/>
            <person name="Onimaru K"/>
            <person name="Kadota M"/>
            <person name="Koyanagi M"/>
            <person name="Keeley SD"/>
            <person name="Tatsumi K"/>
            <person name="Tanaka K"/>
            <person name="Motone F"/>
            <person name="Kageyama Y"/>
            <person name="Nozu R"/>
            <person name="Adachi N"/>
            <person name="Nishimura O"/>
            <person name="Nakagawa R"/>
            <person name="Tanegashima C"/>
            <person name="Kiyatake I"/>
            <person name="Matsumoto R"/>
            <person name="Murakumo K"/>
            <person name="Nishida K"/>
            <person name="Terakita A"/>
            <person name="Kuratani S"/>
            <person name="Sato K"/>
            <person name="Hyodo S Kuraku.S."/>
        </authorList>
    </citation>
    <scope>NUCLEOTIDE SEQUENCE [LARGE SCALE GENOMIC DNA]</scope>
</reference>
<accession>A0A401SRH1</accession>
<evidence type="ECO:0000313" key="2">
    <source>
        <dbReference type="EMBL" id="GCC32987.1"/>
    </source>
</evidence>
<keyword evidence="1" id="KW-0732">Signal</keyword>
<keyword evidence="3" id="KW-1185">Reference proteome</keyword>
<dbReference type="EMBL" id="BEZZ01000477">
    <property type="protein sequence ID" value="GCC32987.1"/>
    <property type="molecule type" value="Genomic_DNA"/>
</dbReference>
<sequence length="84" mass="9361">MSRPGARRLFLGHFLAFDWIGPHTGTVTWASAPASDWPGGILAAERRGEESRREKAACTKLSYGLIVKRCLAHRPRRLCDGEKL</sequence>
<dbReference type="AlphaFoldDB" id="A0A401SRH1"/>
<dbReference type="Proteomes" id="UP000287033">
    <property type="component" value="Unassembled WGS sequence"/>
</dbReference>
<protein>
    <submittedName>
        <fullName evidence="2">Uncharacterized protein</fullName>
    </submittedName>
</protein>
<gene>
    <name evidence="2" type="ORF">chiPu_0011452</name>
</gene>
<comment type="caution">
    <text evidence="2">The sequence shown here is derived from an EMBL/GenBank/DDBJ whole genome shotgun (WGS) entry which is preliminary data.</text>
</comment>